<proteinExistence type="predicted"/>
<dbReference type="EMBL" id="FMUN01000003">
    <property type="protein sequence ID" value="SCY13751.1"/>
    <property type="molecule type" value="Genomic_DNA"/>
</dbReference>
<evidence type="ECO:0000313" key="2">
    <source>
        <dbReference type="EMBL" id="SCY13751.1"/>
    </source>
</evidence>
<feature type="signal peptide" evidence="1">
    <location>
        <begin position="1"/>
        <end position="24"/>
    </location>
</feature>
<accession>A0A1G5DGT1</accession>
<dbReference type="Pfam" id="PF10972">
    <property type="entry name" value="CsiV"/>
    <property type="match status" value="1"/>
</dbReference>
<dbReference type="Proteomes" id="UP000183104">
    <property type="component" value="Unassembled WGS sequence"/>
</dbReference>
<protein>
    <submittedName>
        <fullName evidence="2">Peptidoglycan-binding protein, CsiV</fullName>
    </submittedName>
</protein>
<sequence length="229" mass="25549">MRHFVLTMLAGAAVLVTGPAGAVAEDPSDQEESPYVVRLLLFQHQDYWDDPALASPPRGDKLELRADGIGSAEVPADQNPMAALWERLRRAGDYRPLAQGTLTAPAVPEEEAAPVILDESWPASIRPGFAALDGVADRPVRALLGGDPTNGNGTASWVADRLRGSLTFHKGRYAHLAVELAFTERRRWMPWGVDTRHYFLRQSRRLLPDRYYYFDHPRFGLIAHIEQLE</sequence>
<name>A0A1G5DGT1_9GAMM</name>
<gene>
    <name evidence="2" type="ORF">SAMN05661077_1317</name>
</gene>
<reference evidence="3" key="1">
    <citation type="submission" date="2016-10" db="EMBL/GenBank/DDBJ databases">
        <authorList>
            <person name="Varghese N."/>
        </authorList>
    </citation>
    <scope>NUCLEOTIDE SEQUENCE [LARGE SCALE GENOMIC DNA]</scope>
    <source>
        <strain evidence="3">HL 19</strain>
    </source>
</reference>
<dbReference type="AlphaFoldDB" id="A0A1G5DGT1"/>
<keyword evidence="1" id="KW-0732">Signal</keyword>
<dbReference type="RefSeq" id="WP_176758741.1">
    <property type="nucleotide sequence ID" value="NZ_FMUN01000003.1"/>
</dbReference>
<dbReference type="InterPro" id="IPR021241">
    <property type="entry name" value="CsiV"/>
</dbReference>
<feature type="chain" id="PRO_5010230573" evidence="1">
    <location>
        <begin position="25"/>
        <end position="229"/>
    </location>
</feature>
<evidence type="ECO:0000313" key="3">
    <source>
        <dbReference type="Proteomes" id="UP000183104"/>
    </source>
</evidence>
<keyword evidence="3" id="KW-1185">Reference proteome</keyword>
<organism evidence="2 3">
    <name type="scientific">Thiohalorhabdus denitrificans</name>
    <dbReference type="NCBI Taxonomy" id="381306"/>
    <lineage>
        <taxon>Bacteria</taxon>
        <taxon>Pseudomonadati</taxon>
        <taxon>Pseudomonadota</taxon>
        <taxon>Gammaproteobacteria</taxon>
        <taxon>Thiohalorhabdales</taxon>
        <taxon>Thiohalorhabdaceae</taxon>
        <taxon>Thiohalorhabdus</taxon>
    </lineage>
</organism>
<evidence type="ECO:0000256" key="1">
    <source>
        <dbReference type="SAM" id="SignalP"/>
    </source>
</evidence>